<evidence type="ECO:0000256" key="11">
    <source>
        <dbReference type="ARBA" id="ARBA00023136"/>
    </source>
</evidence>
<feature type="transmembrane region" description="Helical" evidence="14">
    <location>
        <begin position="282"/>
        <end position="304"/>
    </location>
</feature>
<evidence type="ECO:0000256" key="7">
    <source>
        <dbReference type="ARBA" id="ARBA00022792"/>
    </source>
</evidence>
<evidence type="ECO:0000256" key="10">
    <source>
        <dbReference type="ARBA" id="ARBA00023128"/>
    </source>
</evidence>
<dbReference type="GO" id="GO:0009060">
    <property type="term" value="P:aerobic respiration"/>
    <property type="evidence" value="ECO:0007669"/>
    <property type="project" value="TreeGrafter"/>
</dbReference>
<dbReference type="EC" id="7.1.1.2" evidence="13"/>
<protein>
    <recommendedName>
        <fullName evidence="4 13">NADH-ubiquinone oxidoreductase chain 1</fullName>
        <ecNumber evidence="13">7.1.1.2</ecNumber>
    </recommendedName>
</protein>
<reference evidence="15" key="1">
    <citation type="submission" date="2012-06" db="EMBL/GenBank/DDBJ databases">
        <title>Mitogenomics of the Coleoptera under dense taxon sampling.</title>
        <authorList>
            <person name="Timmermans M.J.T.N."/>
            <person name="Lim J."/>
            <person name="Dodsworth S."/>
            <person name="Haran J."/>
            <person name="Ahrens D."/>
            <person name="Bocak L."/>
            <person name="London A."/>
            <person name="Culverwell L."/>
            <person name="Vogler A.P."/>
        </authorList>
    </citation>
    <scope>NUCLEOTIDE SEQUENCE</scope>
</reference>
<dbReference type="GO" id="GO:0003954">
    <property type="term" value="F:NADH dehydrogenase activity"/>
    <property type="evidence" value="ECO:0007669"/>
    <property type="project" value="TreeGrafter"/>
</dbReference>
<feature type="transmembrane region" description="Helical" evidence="14">
    <location>
        <begin position="251"/>
        <end position="270"/>
    </location>
</feature>
<evidence type="ECO:0000256" key="6">
    <source>
        <dbReference type="ARBA" id="ARBA00022692"/>
    </source>
</evidence>
<accession>A0A0S2MQ99</accession>
<dbReference type="InterPro" id="IPR001694">
    <property type="entry name" value="NADH_UbQ_OxRdtase_su1/FPO"/>
</dbReference>
<keyword evidence="9 13" id="KW-0830">Ubiquinone</keyword>
<feature type="transmembrane region" description="Helical" evidence="14">
    <location>
        <begin position="6"/>
        <end position="27"/>
    </location>
</feature>
<dbReference type="PROSITE" id="PS00668">
    <property type="entry name" value="COMPLEX1_ND1_2"/>
    <property type="match status" value="1"/>
</dbReference>
<dbReference type="EMBL" id="JX412793">
    <property type="protein sequence ID" value="ALO76905.1"/>
    <property type="molecule type" value="Genomic_DNA"/>
</dbReference>
<evidence type="ECO:0000256" key="1">
    <source>
        <dbReference type="ARBA" id="ARBA00003257"/>
    </source>
</evidence>
<keyword evidence="6 12" id="KW-0812">Transmembrane</keyword>
<feature type="transmembrane region" description="Helical" evidence="14">
    <location>
        <begin position="72"/>
        <end position="92"/>
    </location>
</feature>
<dbReference type="GO" id="GO:0005743">
    <property type="term" value="C:mitochondrial inner membrane"/>
    <property type="evidence" value="ECO:0007669"/>
    <property type="project" value="UniProtKB-SubCell"/>
</dbReference>
<dbReference type="PANTHER" id="PTHR11432:SF3">
    <property type="entry name" value="NADH-UBIQUINONE OXIDOREDUCTASE CHAIN 1"/>
    <property type="match status" value="1"/>
</dbReference>
<dbReference type="AlphaFoldDB" id="A0A0S2MQ99"/>
<comment type="function">
    <text evidence="1">Core subunit of the mitochondrial membrane respiratory chain NADH dehydrogenase (Complex I) that is believed to belong to the minimal assembly required for catalysis. Complex I functions in the transfer of electrons from NADH to the respiratory chain. The immediate electron acceptor for the enzyme is believed to be ubiquinone.</text>
</comment>
<dbReference type="InterPro" id="IPR018086">
    <property type="entry name" value="NADH_UbQ_OxRdtase_su1_CS"/>
</dbReference>
<keyword evidence="8 14" id="KW-1133">Transmembrane helix</keyword>
<keyword evidence="7" id="KW-0999">Mitochondrion inner membrane</keyword>
<evidence type="ECO:0000256" key="13">
    <source>
        <dbReference type="RuleBase" id="RU000473"/>
    </source>
</evidence>
<keyword evidence="5" id="KW-0813">Transport</keyword>
<dbReference type="PANTHER" id="PTHR11432">
    <property type="entry name" value="NADH DEHYDROGENASE SUBUNIT 1"/>
    <property type="match status" value="1"/>
</dbReference>
<sequence>MELLMFMVSYFLMIMMVLLGVSFLTLMERKGLGLIQLRKGPNKVGVLGLMQPFGDAIKLFSKEIIYPYMINYLIYYFSPLIGLFLSLIFWMSMPYLTLMISFEYGILFIFCVSSVGVYSVMMSGWSSNSYYSMLGSLRSVAQSISYEVSFSLILVGLLILYSSLNLMDFMIFQAYLWMMWINFPLVLIFFSSLLAETNRSPFDFAEGESELVSGFNVEYSGGGFAILFISEYANILFMSMLFVLVYMGGDYWSFLFCVKWVLISFVFIWVRGTLPRFRYDKLMFMVWKVYLVVSLNFIMIFFGMKVLLYSQFL</sequence>
<evidence type="ECO:0000256" key="2">
    <source>
        <dbReference type="ARBA" id="ARBA00004448"/>
    </source>
</evidence>
<keyword evidence="10 13" id="KW-0496">Mitochondrion</keyword>
<keyword evidence="11 14" id="KW-0472">Membrane</keyword>
<evidence type="ECO:0000256" key="3">
    <source>
        <dbReference type="ARBA" id="ARBA00010535"/>
    </source>
</evidence>
<dbReference type="Pfam" id="PF00146">
    <property type="entry name" value="NADHdh"/>
    <property type="match status" value="1"/>
</dbReference>
<dbReference type="HAMAP" id="MF_01350">
    <property type="entry name" value="NDH1_NuoH"/>
    <property type="match status" value="1"/>
</dbReference>
<name>A0A0S2MQ99_9COLE</name>
<feature type="transmembrane region" description="Helical" evidence="14">
    <location>
        <begin position="224"/>
        <end position="245"/>
    </location>
</feature>
<comment type="subcellular location">
    <subcellularLocation>
        <location evidence="2 12">Mitochondrion inner membrane</location>
        <topology evidence="2 12">Multi-pass membrane protein</topology>
    </subcellularLocation>
</comment>
<feature type="transmembrane region" description="Helical" evidence="14">
    <location>
        <begin position="174"/>
        <end position="195"/>
    </location>
</feature>
<feature type="transmembrane region" description="Helical" evidence="14">
    <location>
        <begin position="104"/>
        <end position="123"/>
    </location>
</feature>
<feature type="transmembrane region" description="Helical" evidence="14">
    <location>
        <begin position="144"/>
        <end position="162"/>
    </location>
</feature>
<evidence type="ECO:0000256" key="8">
    <source>
        <dbReference type="ARBA" id="ARBA00022989"/>
    </source>
</evidence>
<comment type="catalytic activity">
    <reaction evidence="13">
        <text>a ubiquinone + NADH + 5 H(+)(in) = a ubiquinol + NAD(+) + 4 H(+)(out)</text>
        <dbReference type="Rhea" id="RHEA:29091"/>
        <dbReference type="Rhea" id="RHEA-COMP:9565"/>
        <dbReference type="Rhea" id="RHEA-COMP:9566"/>
        <dbReference type="ChEBI" id="CHEBI:15378"/>
        <dbReference type="ChEBI" id="CHEBI:16389"/>
        <dbReference type="ChEBI" id="CHEBI:17976"/>
        <dbReference type="ChEBI" id="CHEBI:57540"/>
        <dbReference type="ChEBI" id="CHEBI:57945"/>
        <dbReference type="EC" id="7.1.1.2"/>
    </reaction>
</comment>
<evidence type="ECO:0000256" key="9">
    <source>
        <dbReference type="ARBA" id="ARBA00023075"/>
    </source>
</evidence>
<evidence type="ECO:0000256" key="12">
    <source>
        <dbReference type="RuleBase" id="RU000471"/>
    </source>
</evidence>
<keyword evidence="12" id="KW-0520">NAD</keyword>
<evidence type="ECO:0000256" key="4">
    <source>
        <dbReference type="ARBA" id="ARBA00021009"/>
    </source>
</evidence>
<gene>
    <name evidence="15" type="primary">nad1</name>
</gene>
<dbReference type="GO" id="GO:0008137">
    <property type="term" value="F:NADH dehydrogenase (ubiquinone) activity"/>
    <property type="evidence" value="ECO:0007669"/>
    <property type="project" value="UniProtKB-EC"/>
</dbReference>
<geneLocation type="mitochondrion" evidence="15"/>
<organism evidence="15">
    <name type="scientific">Trixagus sp. TRI01</name>
    <dbReference type="NCBI Taxonomy" id="1205587"/>
    <lineage>
        <taxon>Eukaryota</taxon>
        <taxon>Metazoa</taxon>
        <taxon>Ecdysozoa</taxon>
        <taxon>Arthropoda</taxon>
        <taxon>Hexapoda</taxon>
        <taxon>Insecta</taxon>
        <taxon>Pterygota</taxon>
        <taxon>Neoptera</taxon>
        <taxon>Endopterygota</taxon>
        <taxon>Coleoptera</taxon>
        <taxon>Polyphaga</taxon>
        <taxon>Elateriformia</taxon>
        <taxon>Elateroidea</taxon>
        <taxon>Throscidae</taxon>
        <taxon>Trixagus</taxon>
    </lineage>
</organism>
<comment type="similarity">
    <text evidence="3 12">Belongs to the complex I subunit 1 family.</text>
</comment>
<dbReference type="PROSITE" id="PS00667">
    <property type="entry name" value="COMPLEX1_ND1_1"/>
    <property type="match status" value="1"/>
</dbReference>
<evidence type="ECO:0000313" key="15">
    <source>
        <dbReference type="EMBL" id="ALO76905.1"/>
    </source>
</evidence>
<proteinExistence type="inferred from homology"/>
<evidence type="ECO:0000256" key="14">
    <source>
        <dbReference type="SAM" id="Phobius"/>
    </source>
</evidence>
<evidence type="ECO:0000256" key="5">
    <source>
        <dbReference type="ARBA" id="ARBA00022448"/>
    </source>
</evidence>